<evidence type="ECO:0000256" key="5">
    <source>
        <dbReference type="ARBA" id="ARBA00023015"/>
    </source>
</evidence>
<keyword evidence="2" id="KW-0479">Metal-binding</keyword>
<evidence type="ECO:0000256" key="6">
    <source>
        <dbReference type="ARBA" id="ARBA00023125"/>
    </source>
</evidence>
<dbReference type="SUPFAM" id="SSF57716">
    <property type="entry name" value="Glucocorticoid receptor-like (DNA-binding domain)"/>
    <property type="match status" value="1"/>
</dbReference>
<feature type="compositionally biased region" description="Polar residues" evidence="10">
    <location>
        <begin position="165"/>
        <end position="180"/>
    </location>
</feature>
<dbReference type="EMBL" id="LR899013">
    <property type="protein sequence ID" value="CAD7090941.1"/>
    <property type="molecule type" value="Genomic_DNA"/>
</dbReference>
<dbReference type="InParanoid" id="A0A7R8V1A5"/>
<dbReference type="SUPFAM" id="SSF53098">
    <property type="entry name" value="Ribonuclease H-like"/>
    <property type="match status" value="1"/>
</dbReference>
<dbReference type="InterPro" id="IPR052035">
    <property type="entry name" value="ZnF_BED_domain_contain"/>
</dbReference>
<feature type="region of interest" description="Disordered" evidence="10">
    <location>
        <begin position="163"/>
        <end position="184"/>
    </location>
</feature>
<evidence type="ECO:0000256" key="7">
    <source>
        <dbReference type="ARBA" id="ARBA00023163"/>
    </source>
</evidence>
<dbReference type="InterPro" id="IPR003656">
    <property type="entry name" value="Znf_BED"/>
</dbReference>
<protein>
    <submittedName>
        <fullName evidence="13">Uncharacterized protein</fullName>
    </submittedName>
</protein>
<reference evidence="13 14" key="1">
    <citation type="submission" date="2020-11" db="EMBL/GenBank/DDBJ databases">
        <authorList>
            <person name="Wallbank WR R."/>
            <person name="Pardo Diaz C."/>
            <person name="Kozak K."/>
            <person name="Martin S."/>
            <person name="Jiggins C."/>
            <person name="Moest M."/>
            <person name="Warren A I."/>
            <person name="Generalovic N T."/>
            <person name="Byers J.R.P. K."/>
            <person name="Montejo-Kovacevich G."/>
            <person name="Yen C E."/>
        </authorList>
    </citation>
    <scope>NUCLEOTIDE SEQUENCE [LARGE SCALE GENOMIC DNA]</scope>
</reference>
<keyword evidence="5" id="KW-0805">Transcription regulation</keyword>
<keyword evidence="4" id="KW-0862">Zinc</keyword>
<dbReference type="SMART" id="SM00692">
    <property type="entry name" value="DM3"/>
    <property type="match status" value="1"/>
</dbReference>
<accession>A0A7R8V1A5</accession>
<dbReference type="SUPFAM" id="SSF57667">
    <property type="entry name" value="beta-beta-alpha zinc fingers"/>
    <property type="match status" value="1"/>
</dbReference>
<dbReference type="SUPFAM" id="SSF140996">
    <property type="entry name" value="Hermes dimerisation domain"/>
    <property type="match status" value="1"/>
</dbReference>
<dbReference type="GO" id="GO:0009791">
    <property type="term" value="P:post-embryonic development"/>
    <property type="evidence" value="ECO:0007669"/>
    <property type="project" value="UniProtKB-ARBA"/>
</dbReference>
<keyword evidence="14" id="KW-1185">Reference proteome</keyword>
<dbReference type="OMA" id="MAWINAL"/>
<evidence type="ECO:0000256" key="2">
    <source>
        <dbReference type="ARBA" id="ARBA00022723"/>
    </source>
</evidence>
<dbReference type="GO" id="GO:0003677">
    <property type="term" value="F:DNA binding"/>
    <property type="evidence" value="ECO:0007669"/>
    <property type="project" value="UniProtKB-UniRule"/>
</dbReference>
<evidence type="ECO:0000256" key="4">
    <source>
        <dbReference type="ARBA" id="ARBA00022833"/>
    </source>
</evidence>
<feature type="domain" description="THAP-type" evidence="12">
    <location>
        <begin position="1"/>
        <end position="81"/>
    </location>
</feature>
<keyword evidence="7" id="KW-0804">Transcription</keyword>
<dbReference type="InterPro" id="IPR006612">
    <property type="entry name" value="THAP_Znf"/>
</dbReference>
<evidence type="ECO:0000259" key="12">
    <source>
        <dbReference type="PROSITE" id="PS50950"/>
    </source>
</evidence>
<proteinExistence type="predicted"/>
<evidence type="ECO:0000313" key="13">
    <source>
        <dbReference type="EMBL" id="CAD7090941.1"/>
    </source>
</evidence>
<keyword evidence="8" id="KW-0539">Nucleus</keyword>
<evidence type="ECO:0000256" key="9">
    <source>
        <dbReference type="PROSITE-ProRule" id="PRU00309"/>
    </source>
</evidence>
<dbReference type="AlphaFoldDB" id="A0A7R8V1A5"/>
<evidence type="ECO:0000256" key="10">
    <source>
        <dbReference type="SAM" id="MobiDB-lite"/>
    </source>
</evidence>
<dbReference type="SMART" id="SM00614">
    <property type="entry name" value="ZnF_BED"/>
    <property type="match status" value="1"/>
</dbReference>
<keyword evidence="3 9" id="KW-0863">Zinc-finger</keyword>
<organism evidence="13 14">
    <name type="scientific">Hermetia illucens</name>
    <name type="common">Black soldier fly</name>
    <dbReference type="NCBI Taxonomy" id="343691"/>
    <lineage>
        <taxon>Eukaryota</taxon>
        <taxon>Metazoa</taxon>
        <taxon>Ecdysozoa</taxon>
        <taxon>Arthropoda</taxon>
        <taxon>Hexapoda</taxon>
        <taxon>Insecta</taxon>
        <taxon>Pterygota</taxon>
        <taxon>Neoptera</taxon>
        <taxon>Endopterygota</taxon>
        <taxon>Diptera</taxon>
        <taxon>Brachycera</taxon>
        <taxon>Stratiomyomorpha</taxon>
        <taxon>Stratiomyidae</taxon>
        <taxon>Hermetiinae</taxon>
        <taxon>Hermetia</taxon>
    </lineage>
</organism>
<evidence type="ECO:0000256" key="1">
    <source>
        <dbReference type="ARBA" id="ARBA00004123"/>
    </source>
</evidence>
<dbReference type="PROSITE" id="PS50808">
    <property type="entry name" value="ZF_BED"/>
    <property type="match status" value="1"/>
</dbReference>
<dbReference type="PANTHER" id="PTHR46481">
    <property type="entry name" value="ZINC FINGER BED DOMAIN-CONTAINING PROTEIN 4"/>
    <property type="match status" value="1"/>
</dbReference>
<keyword evidence="6 9" id="KW-0238">DNA-binding</keyword>
<gene>
    <name evidence="13" type="ORF">HERILL_LOCUS13395</name>
</gene>
<sequence length="706" mass="79637">MVNKCVVSSCDTMKSGDDVTMFGLPADPGVRMAWINALKMETGQIVFRDDDLICSKHFAPECFVTIEGSPVLNSDAIPFKNVPANVEMQTSIKRPPAEEETGRSRPRSIVWEYFKRINDISATCELCNKELKYFGRTSNLRGHMRRVHPVQFDAEFSIGREVWTNPDSSGSPHPSNSTDLGRSDVKEPMNKLILSKSSLPREKEDLDEALLNLIVMDYQPPGIVEESGFVAYSKKLNPQYILPSESVLLSEMLPKFFDKVHSQLWQIIGDVAHIALSADIWATSNKEVFFTLTGHFIYAEEIHHRVLATKELPEYCTVEHLAHVLTTLLNEWQIHRKVTCIVTDGGTLIKEAVVDKLKLHHHLCIGSFLNTCIGIALRDNKVVNLLKKCRQIVSFLEKNPPLMEAVSHAKEPMQHLRMSVNQNDPFRWRFSLTILEDLFYRRETLSEVLSTAKQAPELLTKPEWNIIGDLIVLLKPAENLVEELCSVNYQTISLIIPIIRGLQLTVKTKQLLTDVGKSVQETLLETISETFDALESDPILSKATFLDPRFKTACFSSPNLAELVRKDIINELSTMLAANEGKTRSIESPGSIDANDIWAHFDQKIAQLKSSTTPLSNAELMLSQYLQAPMIERTQSPFSFCAQNKNLFPDLYKLQLKYCCGAATCIPAKRLFTSEGRSVVERRSRLPLYIIDEIIFLNGNLSPGDK</sequence>
<dbReference type="PROSITE" id="PS50950">
    <property type="entry name" value="ZF_THAP"/>
    <property type="match status" value="1"/>
</dbReference>
<evidence type="ECO:0000256" key="3">
    <source>
        <dbReference type="ARBA" id="ARBA00022771"/>
    </source>
</evidence>
<comment type="subcellular location">
    <subcellularLocation>
        <location evidence="1">Nucleus</location>
    </subcellularLocation>
</comment>
<dbReference type="SMART" id="SM00980">
    <property type="entry name" value="THAP"/>
    <property type="match status" value="1"/>
</dbReference>
<dbReference type="GO" id="GO:0046983">
    <property type="term" value="F:protein dimerization activity"/>
    <property type="evidence" value="ECO:0007669"/>
    <property type="project" value="InterPro"/>
</dbReference>
<dbReference type="Pfam" id="PF05485">
    <property type="entry name" value="THAP"/>
    <property type="match status" value="1"/>
</dbReference>
<dbReference type="InterPro" id="IPR012337">
    <property type="entry name" value="RNaseH-like_sf"/>
</dbReference>
<dbReference type="InterPro" id="IPR036236">
    <property type="entry name" value="Znf_C2H2_sf"/>
</dbReference>
<evidence type="ECO:0000256" key="8">
    <source>
        <dbReference type="ARBA" id="ARBA00023242"/>
    </source>
</evidence>
<dbReference type="InterPro" id="IPR008906">
    <property type="entry name" value="HATC_C_dom"/>
</dbReference>
<dbReference type="OrthoDB" id="1607513at2759"/>
<dbReference type="Pfam" id="PF02892">
    <property type="entry name" value="zf-BED"/>
    <property type="match status" value="1"/>
</dbReference>
<evidence type="ECO:0000313" key="14">
    <source>
        <dbReference type="Proteomes" id="UP000594454"/>
    </source>
</evidence>
<dbReference type="GO" id="GO:0008270">
    <property type="term" value="F:zinc ion binding"/>
    <property type="evidence" value="ECO:0007669"/>
    <property type="project" value="UniProtKB-KW"/>
</dbReference>
<name>A0A7R8V1A5_HERIL</name>
<dbReference type="Proteomes" id="UP000594454">
    <property type="component" value="Chromosome 5"/>
</dbReference>
<evidence type="ECO:0000259" key="11">
    <source>
        <dbReference type="PROSITE" id="PS50808"/>
    </source>
</evidence>
<feature type="domain" description="BED-type" evidence="11">
    <location>
        <begin position="105"/>
        <end position="155"/>
    </location>
</feature>
<dbReference type="GO" id="GO:0005634">
    <property type="term" value="C:nucleus"/>
    <property type="evidence" value="ECO:0007669"/>
    <property type="project" value="UniProtKB-SubCell"/>
</dbReference>
<dbReference type="Pfam" id="PF05699">
    <property type="entry name" value="Dimer_Tnp_hAT"/>
    <property type="match status" value="1"/>
</dbReference>
<dbReference type="PANTHER" id="PTHR46481:SF10">
    <property type="entry name" value="ZINC FINGER BED DOMAIN-CONTAINING PROTEIN 39"/>
    <property type="match status" value="1"/>
</dbReference>